<evidence type="ECO:0000313" key="1">
    <source>
        <dbReference type="EMBL" id="KTB34248.1"/>
    </source>
</evidence>
<sequence length="14" mass="1530">MHHHASPQANLSSI</sequence>
<reference evidence="1 2" key="1">
    <citation type="submission" date="2015-12" db="EMBL/GenBank/DDBJ databases">
        <title>Draft genome sequence of Moniliophthora roreri, the causal agent of frosty pod rot of cacao.</title>
        <authorList>
            <person name="Aime M.C."/>
            <person name="Diaz-Valderrama J.R."/>
            <person name="Kijpornyongpan T."/>
            <person name="Phillips-Mora W."/>
        </authorList>
    </citation>
    <scope>NUCLEOTIDE SEQUENCE [LARGE SCALE GENOMIC DNA]</scope>
    <source>
        <strain evidence="1 2">MCA 2952</strain>
    </source>
</reference>
<accession>A0A0W0FD61</accession>
<dbReference type="EMBL" id="LATX01002103">
    <property type="protein sequence ID" value="KTB34248.1"/>
    <property type="molecule type" value="Genomic_DNA"/>
</dbReference>
<protein>
    <submittedName>
        <fullName evidence="1">Uncharacterized protein</fullName>
    </submittedName>
</protein>
<evidence type="ECO:0000313" key="2">
    <source>
        <dbReference type="Proteomes" id="UP000054988"/>
    </source>
</evidence>
<dbReference type="Proteomes" id="UP000054988">
    <property type="component" value="Unassembled WGS sequence"/>
</dbReference>
<gene>
    <name evidence="1" type="ORF">WG66_13174</name>
</gene>
<organism evidence="1 2">
    <name type="scientific">Moniliophthora roreri</name>
    <name type="common">Frosty pod rot fungus</name>
    <name type="synonym">Monilia roreri</name>
    <dbReference type="NCBI Taxonomy" id="221103"/>
    <lineage>
        <taxon>Eukaryota</taxon>
        <taxon>Fungi</taxon>
        <taxon>Dikarya</taxon>
        <taxon>Basidiomycota</taxon>
        <taxon>Agaricomycotina</taxon>
        <taxon>Agaricomycetes</taxon>
        <taxon>Agaricomycetidae</taxon>
        <taxon>Agaricales</taxon>
        <taxon>Marasmiineae</taxon>
        <taxon>Marasmiaceae</taxon>
        <taxon>Moniliophthora</taxon>
    </lineage>
</organism>
<name>A0A0W0FD61_MONRR</name>
<comment type="caution">
    <text evidence="1">The sequence shown here is derived from an EMBL/GenBank/DDBJ whole genome shotgun (WGS) entry which is preliminary data.</text>
</comment>
<proteinExistence type="predicted"/>